<keyword evidence="1" id="KW-0472">Membrane</keyword>
<evidence type="ECO:0000256" key="2">
    <source>
        <dbReference type="SAM" id="SignalP"/>
    </source>
</evidence>
<protein>
    <recommendedName>
        <fullName evidence="5">Integral membrane protein</fullName>
    </recommendedName>
</protein>
<sequence>MKPSVSSPFPFTSRDYRRRSRAIVSTIATLSIVGSLMTAAPVANAAEESIADAVRDGSFLQNVVDGRISVDQLVDASIAGHAQGVATLDRAILPQGMTAEVEQLRSTGSIVGWGQLGSDTDQGQPVILQSAATAAPNPAAGTQLSFWRKFKHFFHHWVTARITAPTGGALLGGGTAVGIASIVAGAFGLIASAIIISIGAVAFITLGSVAVSCYSRHLKYLYIKFPDLGNSHCGN</sequence>
<keyword evidence="4" id="KW-1185">Reference proteome</keyword>
<dbReference type="Proteomes" id="UP000195062">
    <property type="component" value="Unassembled WGS sequence"/>
</dbReference>
<keyword evidence="2" id="KW-0732">Signal</keyword>
<evidence type="ECO:0000313" key="3">
    <source>
        <dbReference type="EMBL" id="OUE04521.1"/>
    </source>
</evidence>
<keyword evidence="1" id="KW-1133">Transmembrane helix</keyword>
<keyword evidence="1" id="KW-0812">Transmembrane</keyword>
<dbReference type="AlphaFoldDB" id="A0A251XM47"/>
<dbReference type="GeneID" id="92949066"/>
<accession>A0A251XM47</accession>
<proteinExistence type="predicted"/>
<gene>
    <name evidence="3" type="ORF">CMMCAS07_06215</name>
</gene>
<dbReference type="RefSeq" id="WP_128517031.1">
    <property type="nucleotide sequence ID" value="NZ_CP033724.1"/>
</dbReference>
<organism evidence="3 4">
    <name type="scientific">Clavibacter michiganensis subsp. michiganensis</name>
    <dbReference type="NCBI Taxonomy" id="33013"/>
    <lineage>
        <taxon>Bacteria</taxon>
        <taxon>Bacillati</taxon>
        <taxon>Actinomycetota</taxon>
        <taxon>Actinomycetes</taxon>
        <taxon>Micrococcales</taxon>
        <taxon>Microbacteriaceae</taxon>
        <taxon>Clavibacter</taxon>
    </lineage>
</organism>
<evidence type="ECO:0008006" key="5">
    <source>
        <dbReference type="Google" id="ProtNLM"/>
    </source>
</evidence>
<feature type="signal peptide" evidence="2">
    <location>
        <begin position="1"/>
        <end position="45"/>
    </location>
</feature>
<dbReference type="EMBL" id="MDHH01000001">
    <property type="protein sequence ID" value="OUE04521.1"/>
    <property type="molecule type" value="Genomic_DNA"/>
</dbReference>
<reference evidence="3 4" key="1">
    <citation type="submission" date="2016-08" db="EMBL/GenBank/DDBJ databases">
        <title>Genome sequence of Clavibacter michiganensis subsp. michiganensis strain CASJ007.</title>
        <authorList>
            <person name="Thapa S.P."/>
            <person name="Coaker G."/>
        </authorList>
    </citation>
    <scope>NUCLEOTIDE SEQUENCE [LARGE SCALE GENOMIC DNA]</scope>
    <source>
        <strain evidence="3">CASJ007</strain>
    </source>
</reference>
<comment type="caution">
    <text evidence="3">The sequence shown here is derived from an EMBL/GenBank/DDBJ whole genome shotgun (WGS) entry which is preliminary data.</text>
</comment>
<evidence type="ECO:0000256" key="1">
    <source>
        <dbReference type="SAM" id="Phobius"/>
    </source>
</evidence>
<feature type="transmembrane region" description="Helical" evidence="1">
    <location>
        <begin position="186"/>
        <end position="214"/>
    </location>
</feature>
<feature type="chain" id="PRO_5012219740" description="Integral membrane protein" evidence="2">
    <location>
        <begin position="46"/>
        <end position="235"/>
    </location>
</feature>
<evidence type="ECO:0000313" key="4">
    <source>
        <dbReference type="Proteomes" id="UP000195062"/>
    </source>
</evidence>
<name>A0A251XM47_CLAMM</name>